<sequence length="69" mass="7700">MGITESGPAGQAKGQELINTVQKTFVKLYQTRRDLSEAAILSYQHSRELPPAENFGKRVARLAFETPDH</sequence>
<proteinExistence type="predicted"/>
<reference evidence="1" key="1">
    <citation type="submission" date="2019-04" db="EMBL/GenBank/DDBJ databases">
        <title>Genome assembly of Zosterops borbonicus 15179.</title>
        <authorList>
            <person name="Leroy T."/>
            <person name="Anselmetti Y."/>
            <person name="Tilak M.-K."/>
            <person name="Nabholz B."/>
        </authorList>
    </citation>
    <scope>NUCLEOTIDE SEQUENCE</scope>
    <source>
        <strain evidence="1">HGM_15179</strain>
        <tissue evidence="1">Muscle</tissue>
    </source>
</reference>
<comment type="caution">
    <text evidence="1">The sequence shown here is derived from an EMBL/GenBank/DDBJ whole genome shotgun (WGS) entry which is preliminary data.</text>
</comment>
<keyword evidence="2" id="KW-1185">Reference proteome</keyword>
<accession>A0A8K1GMG2</accession>
<dbReference type="AlphaFoldDB" id="A0A8K1GMG2"/>
<dbReference type="Proteomes" id="UP000796761">
    <property type="component" value="Unassembled WGS sequence"/>
</dbReference>
<organism evidence="1 2">
    <name type="scientific">Zosterops borbonicus</name>
    <dbReference type="NCBI Taxonomy" id="364589"/>
    <lineage>
        <taxon>Eukaryota</taxon>
        <taxon>Metazoa</taxon>
        <taxon>Chordata</taxon>
        <taxon>Craniata</taxon>
        <taxon>Vertebrata</taxon>
        <taxon>Euteleostomi</taxon>
        <taxon>Archelosauria</taxon>
        <taxon>Archosauria</taxon>
        <taxon>Dinosauria</taxon>
        <taxon>Saurischia</taxon>
        <taxon>Theropoda</taxon>
        <taxon>Coelurosauria</taxon>
        <taxon>Aves</taxon>
        <taxon>Neognathae</taxon>
        <taxon>Neoaves</taxon>
        <taxon>Telluraves</taxon>
        <taxon>Australaves</taxon>
        <taxon>Passeriformes</taxon>
        <taxon>Sylvioidea</taxon>
        <taxon>Zosteropidae</taxon>
        <taxon>Zosterops</taxon>
    </lineage>
</organism>
<dbReference type="EMBL" id="SWJQ01000137">
    <property type="protein sequence ID" value="TRZ20878.1"/>
    <property type="molecule type" value="Genomic_DNA"/>
</dbReference>
<protein>
    <submittedName>
        <fullName evidence="1">Uncharacterized protein</fullName>
    </submittedName>
</protein>
<name>A0A8K1GMG2_9PASS</name>
<evidence type="ECO:0000313" key="2">
    <source>
        <dbReference type="Proteomes" id="UP000796761"/>
    </source>
</evidence>
<gene>
    <name evidence="1" type="ORF">HGM15179_006213</name>
</gene>
<evidence type="ECO:0000313" key="1">
    <source>
        <dbReference type="EMBL" id="TRZ20878.1"/>
    </source>
</evidence>